<dbReference type="AlphaFoldDB" id="A0A3D8GMS9"/>
<dbReference type="InterPro" id="IPR024488">
    <property type="entry name" value="DUF2777"/>
</dbReference>
<comment type="caution">
    <text evidence="1">The sequence shown here is derived from an EMBL/GenBank/DDBJ whole genome shotgun (WGS) entry which is preliminary data.</text>
</comment>
<dbReference type="Proteomes" id="UP000257144">
    <property type="component" value="Unassembled WGS sequence"/>
</dbReference>
<name>A0A3D8GMS9_9BACI</name>
<protein>
    <submittedName>
        <fullName evidence="1">DUF2777 domain-containing protein</fullName>
    </submittedName>
</protein>
<evidence type="ECO:0000313" key="2">
    <source>
        <dbReference type="Proteomes" id="UP000257144"/>
    </source>
</evidence>
<evidence type="ECO:0000313" key="1">
    <source>
        <dbReference type="EMBL" id="RDU35539.1"/>
    </source>
</evidence>
<proteinExistence type="predicted"/>
<dbReference type="OrthoDB" id="2923064at2"/>
<dbReference type="EMBL" id="QNQT01000009">
    <property type="protein sequence ID" value="RDU35539.1"/>
    <property type="molecule type" value="Genomic_DNA"/>
</dbReference>
<dbReference type="Pfam" id="PF10949">
    <property type="entry name" value="DUF2777"/>
    <property type="match status" value="1"/>
</dbReference>
<gene>
    <name evidence="1" type="ORF">DRW41_17535</name>
</gene>
<accession>A0A3D8GMS9</accession>
<organism evidence="1 2">
    <name type="scientific">Neobacillus piezotolerans</name>
    <dbReference type="NCBI Taxonomy" id="2259171"/>
    <lineage>
        <taxon>Bacteria</taxon>
        <taxon>Bacillati</taxon>
        <taxon>Bacillota</taxon>
        <taxon>Bacilli</taxon>
        <taxon>Bacillales</taxon>
        <taxon>Bacillaceae</taxon>
        <taxon>Neobacillus</taxon>
    </lineage>
</organism>
<keyword evidence="2" id="KW-1185">Reference proteome</keyword>
<sequence length="188" mass="22427">MNRQQRDKMYEAQARAYTEGSIELINEQWVFFDKETDEASLLEEHLLQEIELFRLNRWRKGILVEAGKISFGDDCLFLKDNDRVRVRKHLVYSLERLLERIHHDAFFQFVTTLNSLGFSIYDCLYCYNHLNFLGEQSPKSGVNFMIFDNQEEICGVQHHFCYYEKESDRFEFTLNTGKRLIIEKLASS</sequence>
<reference evidence="1 2" key="1">
    <citation type="submission" date="2018-07" db="EMBL/GenBank/DDBJ databases">
        <title>Bacillus sp. YLB-04 draft genome sequence.</title>
        <authorList>
            <person name="Yu L."/>
            <person name="Tang X."/>
        </authorList>
    </citation>
    <scope>NUCLEOTIDE SEQUENCE [LARGE SCALE GENOMIC DNA]</scope>
    <source>
        <strain evidence="1 2">YLB-04</strain>
    </source>
</reference>
<dbReference type="RefSeq" id="WP_115453323.1">
    <property type="nucleotide sequence ID" value="NZ_QNQT01000009.1"/>
</dbReference>